<accession>A0ABD0Z9D8</accession>
<evidence type="ECO:0000313" key="2">
    <source>
        <dbReference type="EMBL" id="KAL1191306.1"/>
    </source>
</evidence>
<protein>
    <recommendedName>
        <fullName evidence="1">Reverse transcriptase zinc-binding domain-containing protein</fullName>
    </recommendedName>
</protein>
<dbReference type="PANTHER" id="PTHR33116">
    <property type="entry name" value="REVERSE TRANSCRIPTASE ZINC-BINDING DOMAIN-CONTAINING PROTEIN-RELATED-RELATED"/>
    <property type="match status" value="1"/>
</dbReference>
<dbReference type="AlphaFoldDB" id="A0ABD0Z9D8"/>
<proteinExistence type="predicted"/>
<feature type="domain" description="Reverse transcriptase zinc-binding" evidence="1">
    <location>
        <begin position="4"/>
        <end position="88"/>
    </location>
</feature>
<comment type="caution">
    <text evidence="2">The sequence shown here is derived from an EMBL/GenBank/DDBJ whole genome shotgun (WGS) entry which is preliminary data.</text>
</comment>
<organism evidence="2 3">
    <name type="scientific">Cardamine amara subsp. amara</name>
    <dbReference type="NCBI Taxonomy" id="228776"/>
    <lineage>
        <taxon>Eukaryota</taxon>
        <taxon>Viridiplantae</taxon>
        <taxon>Streptophyta</taxon>
        <taxon>Embryophyta</taxon>
        <taxon>Tracheophyta</taxon>
        <taxon>Spermatophyta</taxon>
        <taxon>Magnoliopsida</taxon>
        <taxon>eudicotyledons</taxon>
        <taxon>Gunneridae</taxon>
        <taxon>Pentapetalae</taxon>
        <taxon>rosids</taxon>
        <taxon>malvids</taxon>
        <taxon>Brassicales</taxon>
        <taxon>Brassicaceae</taxon>
        <taxon>Cardamineae</taxon>
        <taxon>Cardamine</taxon>
    </lineage>
</organism>
<reference evidence="2 3" key="1">
    <citation type="submission" date="2024-04" db="EMBL/GenBank/DDBJ databases">
        <title>Genome assembly C_amara_ONT_v2.</title>
        <authorList>
            <person name="Yant L."/>
            <person name="Moore C."/>
            <person name="Slenker M."/>
        </authorList>
    </citation>
    <scope>NUCLEOTIDE SEQUENCE [LARGE SCALE GENOMIC DNA]</scope>
    <source>
        <tissue evidence="2">Leaf</tissue>
    </source>
</reference>
<evidence type="ECO:0000259" key="1">
    <source>
        <dbReference type="Pfam" id="PF13966"/>
    </source>
</evidence>
<dbReference type="InterPro" id="IPR026960">
    <property type="entry name" value="RVT-Znf"/>
</dbReference>
<gene>
    <name evidence="2" type="ORF">V5N11_008307</name>
</gene>
<sequence length="184" mass="21867">MPSFSSSKTWECLRPHESSKDWFSAVWFKGAIPKHAFLMWISTLDRLPTRTRLASWGMQIPSTCCLCSVFDETRDHLLLRCEVSLSLWRLTLCRMGFRDLRFQTWIAMLAWTKTGGTNSPSILRKIAAHATIYHLWWERNNRFHNQQTTPISVLFKQEDRHIRNTISSKRHRRKFKDLMGIWLQ</sequence>
<dbReference type="Proteomes" id="UP001558713">
    <property type="component" value="Unassembled WGS sequence"/>
</dbReference>
<evidence type="ECO:0000313" key="3">
    <source>
        <dbReference type="Proteomes" id="UP001558713"/>
    </source>
</evidence>
<name>A0ABD0Z9D8_CARAN</name>
<dbReference type="PANTHER" id="PTHR33116:SF84">
    <property type="entry name" value="RNA-DIRECTED DNA POLYMERASE"/>
    <property type="match status" value="1"/>
</dbReference>
<dbReference type="EMBL" id="JBANAX010000857">
    <property type="protein sequence ID" value="KAL1191306.1"/>
    <property type="molecule type" value="Genomic_DNA"/>
</dbReference>
<dbReference type="Pfam" id="PF13966">
    <property type="entry name" value="zf-RVT"/>
    <property type="match status" value="1"/>
</dbReference>
<keyword evidence="3" id="KW-1185">Reference proteome</keyword>